<dbReference type="Pfam" id="PF13308">
    <property type="entry name" value="YARHG"/>
    <property type="match status" value="1"/>
</dbReference>
<keyword evidence="2" id="KW-0732">Signal</keyword>
<organism evidence="4">
    <name type="scientific">Leptotrichia rugosa</name>
    <dbReference type="NCBI Taxonomy" id="3239302"/>
    <lineage>
        <taxon>Bacteria</taxon>
        <taxon>Fusobacteriati</taxon>
        <taxon>Fusobacteriota</taxon>
        <taxon>Fusobacteriia</taxon>
        <taxon>Fusobacteriales</taxon>
        <taxon>Leptotrichiaceae</taxon>
        <taxon>Leptotrichia</taxon>
    </lineage>
</organism>
<feature type="compositionally biased region" description="Polar residues" evidence="1">
    <location>
        <begin position="268"/>
        <end position="300"/>
    </location>
</feature>
<dbReference type="PROSITE" id="PS51257">
    <property type="entry name" value="PROKAR_LIPOPROTEIN"/>
    <property type="match status" value="1"/>
</dbReference>
<dbReference type="RefSeq" id="WP_369710946.1">
    <property type="nucleotide sequence ID" value="NZ_CP165644.1"/>
</dbReference>
<dbReference type="AlphaFoldDB" id="A0AB39VG05"/>
<name>A0AB39VG05_9FUSO</name>
<feature type="chain" id="PRO_5044221259" evidence="2">
    <location>
        <begin position="22"/>
        <end position="389"/>
    </location>
</feature>
<proteinExistence type="predicted"/>
<feature type="region of interest" description="Disordered" evidence="1">
    <location>
        <begin position="254"/>
        <end position="303"/>
    </location>
</feature>
<evidence type="ECO:0000256" key="1">
    <source>
        <dbReference type="SAM" id="MobiDB-lite"/>
    </source>
</evidence>
<dbReference type="KEGG" id="lrug:AB8B22_09565"/>
<dbReference type="InterPro" id="IPR025582">
    <property type="entry name" value="YARHG_dom"/>
</dbReference>
<dbReference type="SMART" id="SM01324">
    <property type="entry name" value="YARHG"/>
    <property type="match status" value="1"/>
</dbReference>
<evidence type="ECO:0000256" key="2">
    <source>
        <dbReference type="SAM" id="SignalP"/>
    </source>
</evidence>
<reference evidence="4" key="1">
    <citation type="submission" date="2024-07" db="EMBL/GenBank/DDBJ databases">
        <authorList>
            <person name="Li X.-J."/>
            <person name="Wang X."/>
        </authorList>
    </citation>
    <scope>NUCLEOTIDE SEQUENCE</scope>
    <source>
        <strain evidence="4">HSP-334</strain>
    </source>
</reference>
<evidence type="ECO:0000259" key="3">
    <source>
        <dbReference type="SMART" id="SM01324"/>
    </source>
</evidence>
<protein>
    <submittedName>
        <fullName evidence="4">YARHG domain-containing protein</fullName>
    </submittedName>
</protein>
<sequence>MKKLSIVILILAFIASCSNQNKDNNAKDTRYQSATYTKPQNPQGATVALNSTDFRVDNDFIYYKGAIFTGKITFDLPQKSGYFFVSNGKLQGETEINYKLTGTKKVQVYEQGKLMQLTQTENNVTTVVDYSDDPASIDNRKIVKVATKYDKDSYSMDFVTLDGEIQKNGKTLKNLEVKEEDYQKYVSGVVEENGGIYKIYYNFDNSTGEVSETQYKLDSKKQKSEILSGVRKLSEINMVLENGMTLFRRIMSATGENTNPSTPAPEQPVQQNTGTAAPNTTDAANSTNPNPITSPAQSNQNDDDLATLDRVYDEVMHKNNKDILKTFSKQKLGYIRNTLFAKKGYIFTKSREYADYFSKKSWYNGRYNTDEILNPEEKKFVLIIKEYEK</sequence>
<dbReference type="EMBL" id="CP165644">
    <property type="protein sequence ID" value="XDU66638.1"/>
    <property type="molecule type" value="Genomic_DNA"/>
</dbReference>
<evidence type="ECO:0000313" key="4">
    <source>
        <dbReference type="EMBL" id="XDU66638.1"/>
    </source>
</evidence>
<accession>A0AB39VG05</accession>
<dbReference type="Gene3D" id="1.20.58.1690">
    <property type="match status" value="1"/>
</dbReference>
<feature type="domain" description="YARHG" evidence="3">
    <location>
        <begin position="301"/>
        <end position="389"/>
    </location>
</feature>
<dbReference type="InterPro" id="IPR038434">
    <property type="entry name" value="YARHG_sf"/>
</dbReference>
<gene>
    <name evidence="4" type="ORF">AB8B22_09565</name>
</gene>
<feature type="signal peptide" evidence="2">
    <location>
        <begin position="1"/>
        <end position="21"/>
    </location>
</feature>